<dbReference type="PROSITE" id="PS00059">
    <property type="entry name" value="ADH_ZINC"/>
    <property type="match status" value="1"/>
</dbReference>
<accession>A0A6B0GNB8</accession>
<dbReference type="SMART" id="SM00829">
    <property type="entry name" value="PKS_ER"/>
    <property type="match status" value="1"/>
</dbReference>
<dbReference type="PANTHER" id="PTHR42940:SF7">
    <property type="entry name" value="ALCOHOL DEHYDROGENASE-LIKE N-TERMINAL DOMAIN-CONTAINING PROTEIN"/>
    <property type="match status" value="1"/>
</dbReference>
<dbReference type="GO" id="GO:0043168">
    <property type="term" value="F:anion binding"/>
    <property type="evidence" value="ECO:0007669"/>
    <property type="project" value="UniProtKB-ARBA"/>
</dbReference>
<dbReference type="OrthoDB" id="8709at2157"/>
<dbReference type="Proteomes" id="UP000451471">
    <property type="component" value="Unassembled WGS sequence"/>
</dbReference>
<dbReference type="EMBL" id="WSZK01000008">
    <property type="protein sequence ID" value="MWG33615.1"/>
    <property type="molecule type" value="Genomic_DNA"/>
</dbReference>
<feature type="domain" description="Enoyl reductase (ER)" evidence="8">
    <location>
        <begin position="10"/>
        <end position="332"/>
    </location>
</feature>
<comment type="cofactor">
    <cofactor evidence="1 7">
        <name>Zn(2+)</name>
        <dbReference type="ChEBI" id="CHEBI:29105"/>
    </cofactor>
</comment>
<keyword evidence="5" id="KW-0560">Oxidoreductase</keyword>
<organism evidence="9 10">
    <name type="scientific">Halomarina oriensis</name>
    <dbReference type="NCBI Taxonomy" id="671145"/>
    <lineage>
        <taxon>Archaea</taxon>
        <taxon>Methanobacteriati</taxon>
        <taxon>Methanobacteriota</taxon>
        <taxon>Stenosarchaea group</taxon>
        <taxon>Halobacteria</taxon>
        <taxon>Halobacteriales</taxon>
        <taxon>Natronomonadaceae</taxon>
        <taxon>Halomarina</taxon>
    </lineage>
</organism>
<dbReference type="InterPro" id="IPR011032">
    <property type="entry name" value="GroES-like_sf"/>
</dbReference>
<dbReference type="SUPFAM" id="SSF50129">
    <property type="entry name" value="GroES-like"/>
    <property type="match status" value="1"/>
</dbReference>
<dbReference type="Pfam" id="PF08240">
    <property type="entry name" value="ADH_N"/>
    <property type="match status" value="1"/>
</dbReference>
<name>A0A6B0GNB8_9EURY</name>
<evidence type="ECO:0000313" key="10">
    <source>
        <dbReference type="Proteomes" id="UP000451471"/>
    </source>
</evidence>
<evidence type="ECO:0000256" key="2">
    <source>
        <dbReference type="ARBA" id="ARBA00008072"/>
    </source>
</evidence>
<dbReference type="InterPro" id="IPR013154">
    <property type="entry name" value="ADH-like_N"/>
</dbReference>
<comment type="caution">
    <text evidence="9">The sequence shown here is derived from an EMBL/GenBank/DDBJ whole genome shotgun (WGS) entry which is preliminary data.</text>
</comment>
<dbReference type="PANTHER" id="PTHR42940">
    <property type="entry name" value="ALCOHOL DEHYDROGENASE 1-RELATED"/>
    <property type="match status" value="1"/>
</dbReference>
<dbReference type="InterPro" id="IPR020843">
    <property type="entry name" value="ER"/>
</dbReference>
<dbReference type="FunFam" id="3.40.50.720:FF:000039">
    <property type="entry name" value="Alcohol dehydrogenase AdhP"/>
    <property type="match status" value="1"/>
</dbReference>
<evidence type="ECO:0000259" key="8">
    <source>
        <dbReference type="SMART" id="SM00829"/>
    </source>
</evidence>
<dbReference type="Gene3D" id="3.90.180.10">
    <property type="entry name" value="Medium-chain alcohol dehydrogenases, catalytic domain"/>
    <property type="match status" value="1"/>
</dbReference>
<dbReference type="SUPFAM" id="SSF51735">
    <property type="entry name" value="NAD(P)-binding Rossmann-fold domains"/>
    <property type="match status" value="1"/>
</dbReference>
<evidence type="ECO:0000256" key="6">
    <source>
        <dbReference type="ARBA" id="ARBA00023027"/>
    </source>
</evidence>
<evidence type="ECO:0000256" key="5">
    <source>
        <dbReference type="ARBA" id="ARBA00023002"/>
    </source>
</evidence>
<protein>
    <submittedName>
        <fullName evidence="9">Alcohol dehydrogenase catalytic domain-containing protein</fullName>
    </submittedName>
</protein>
<dbReference type="InterPro" id="IPR002328">
    <property type="entry name" value="ADH_Zn_CS"/>
</dbReference>
<dbReference type="GO" id="GO:0044281">
    <property type="term" value="P:small molecule metabolic process"/>
    <property type="evidence" value="ECO:0007669"/>
    <property type="project" value="UniProtKB-ARBA"/>
</dbReference>
<dbReference type="GO" id="GO:0004022">
    <property type="term" value="F:alcohol dehydrogenase (NAD+) activity"/>
    <property type="evidence" value="ECO:0007669"/>
    <property type="project" value="TreeGrafter"/>
</dbReference>
<comment type="similarity">
    <text evidence="2 7">Belongs to the zinc-containing alcohol dehydrogenase family.</text>
</comment>
<evidence type="ECO:0000256" key="3">
    <source>
        <dbReference type="ARBA" id="ARBA00022723"/>
    </source>
</evidence>
<evidence type="ECO:0000256" key="1">
    <source>
        <dbReference type="ARBA" id="ARBA00001947"/>
    </source>
</evidence>
<reference evidence="9 10" key="1">
    <citation type="submission" date="2019-12" db="EMBL/GenBank/DDBJ databases">
        <title>Halocatena pleomorpha gen. nov. sp. nov., an extremely halophilic archaeon of family Halobacteriaceae isolated from saltpan soil.</title>
        <authorList>
            <person name="Pal Y."/>
            <person name="Verma A."/>
            <person name="Krishnamurthi S."/>
            <person name="Kumar P."/>
        </authorList>
    </citation>
    <scope>NUCLEOTIDE SEQUENCE [LARGE SCALE GENOMIC DNA]</scope>
    <source>
        <strain evidence="9 10">JCM 16495</strain>
    </source>
</reference>
<dbReference type="InterPro" id="IPR013149">
    <property type="entry name" value="ADH-like_C"/>
</dbReference>
<dbReference type="Gene3D" id="3.40.50.720">
    <property type="entry name" value="NAD(P)-binding Rossmann-like Domain"/>
    <property type="match status" value="1"/>
</dbReference>
<keyword evidence="6" id="KW-0520">NAD</keyword>
<evidence type="ECO:0000313" key="9">
    <source>
        <dbReference type="EMBL" id="MWG33615.1"/>
    </source>
</evidence>
<dbReference type="CDD" id="cd08296">
    <property type="entry name" value="CAD_like"/>
    <property type="match status" value="1"/>
</dbReference>
<keyword evidence="10" id="KW-1185">Reference proteome</keyword>
<evidence type="ECO:0000256" key="4">
    <source>
        <dbReference type="ARBA" id="ARBA00022833"/>
    </source>
</evidence>
<dbReference type="GO" id="GO:0008270">
    <property type="term" value="F:zinc ion binding"/>
    <property type="evidence" value="ECO:0007669"/>
    <property type="project" value="InterPro"/>
</dbReference>
<dbReference type="RefSeq" id="WP_158203364.1">
    <property type="nucleotide sequence ID" value="NZ_WSZK01000008.1"/>
</dbReference>
<dbReference type="GO" id="GO:0030554">
    <property type="term" value="F:adenyl nucleotide binding"/>
    <property type="evidence" value="ECO:0007669"/>
    <property type="project" value="UniProtKB-ARBA"/>
</dbReference>
<evidence type="ECO:0000256" key="7">
    <source>
        <dbReference type="RuleBase" id="RU361277"/>
    </source>
</evidence>
<dbReference type="Pfam" id="PF00107">
    <property type="entry name" value="ADH_zinc_N"/>
    <property type="match status" value="1"/>
</dbReference>
<keyword evidence="4 7" id="KW-0862">Zinc</keyword>
<proteinExistence type="inferred from homology"/>
<gene>
    <name evidence="9" type="ORF">GQS65_03755</name>
</gene>
<dbReference type="GO" id="GO:0005737">
    <property type="term" value="C:cytoplasm"/>
    <property type="evidence" value="ECO:0007669"/>
    <property type="project" value="TreeGrafter"/>
</dbReference>
<dbReference type="InterPro" id="IPR036291">
    <property type="entry name" value="NAD(P)-bd_dom_sf"/>
</dbReference>
<keyword evidence="3 7" id="KW-0479">Metal-binding</keyword>
<dbReference type="AlphaFoldDB" id="A0A6B0GNB8"/>
<sequence>MRAAQVPEAGGDFEVVEKPIPDPGPDEVRVAVDACGVCFSDHYTKDGVYPGIDYPRTPGHEVAGHVDAVGEDVTTWEESQRVGVGWHGSHCFTCDPCRRGDFINCEEASVTGIHFDGGYAEYLTAPQEALAAIPDDLDAVDAAPLLCAGVTTYNAIRNTGARPGDLVAIQGIGGLGHLGLQYAHRAGFETVALSRGTDKRDLAFDLGADHFVDTDAEDPADALGEMGGARVILGTAPSSDAIESVVGGLGPNGQLVVVGVPGDGVEVSIQALVGGRNTVEGWASGTARDSQDALEFSALRDVTPMVEEFSLDEAADAYAAMLDGEVRFRSVVVP</sequence>